<name>A0A521E088_9BACL</name>
<feature type="binding site" evidence="8">
    <location>
        <position position="73"/>
    </location>
    <ligand>
        <name>S-adenosyl-L-methionine</name>
        <dbReference type="ChEBI" id="CHEBI:59789"/>
    </ligand>
</feature>
<dbReference type="InterPro" id="IPR023165">
    <property type="entry name" value="rRNA_Ade_diMease-like_C"/>
</dbReference>
<evidence type="ECO:0000256" key="5">
    <source>
        <dbReference type="ARBA" id="ARBA00022884"/>
    </source>
</evidence>
<keyword evidence="11" id="KW-1185">Reference proteome</keyword>
<evidence type="ECO:0000256" key="3">
    <source>
        <dbReference type="ARBA" id="ARBA00022679"/>
    </source>
</evidence>
<evidence type="ECO:0000256" key="6">
    <source>
        <dbReference type="ARBA" id="ARBA00029941"/>
    </source>
</evidence>
<keyword evidence="2 8" id="KW-0489">Methyltransferase</keyword>
<dbReference type="InterPro" id="IPR020598">
    <property type="entry name" value="rRNA_Ade_methylase_Trfase_N"/>
</dbReference>
<dbReference type="Pfam" id="PF00398">
    <property type="entry name" value="RrnaAD"/>
    <property type="match status" value="1"/>
</dbReference>
<sequence length="286" mass="33241">MMKKGDKYNKKIFNRVEPPNFSGQHFMHNKKLLNEIVNRANIKTHETVLELGAGKGALTTILNQRAKKVLAVEYDAELVNILQRKTANSSNTIIIQQDIMKIHLPKEPFVVVSNIPYAITTPIMKMLLNNPSSGFQRGAIIMEKGAAKRFTASHIKNSYVLAWRMWFDIHYIKEISISNFSPPPRVDSALVLIMRKKKPFLSNQDQKAFWGLAEYVMKYPKAKVNHVLREIFTTPQFKHLKRKLNLDSESMISSLTEEQWAMVYKTMIQFVPKPFWPRLKKKKRDR</sequence>
<evidence type="ECO:0000256" key="8">
    <source>
        <dbReference type="PROSITE-ProRule" id="PRU01026"/>
    </source>
</evidence>
<evidence type="ECO:0000313" key="11">
    <source>
        <dbReference type="Proteomes" id="UP000315636"/>
    </source>
</evidence>
<dbReference type="GO" id="GO:0000179">
    <property type="term" value="F:rRNA (adenine-N6,N6-)-dimethyltransferase activity"/>
    <property type="evidence" value="ECO:0007669"/>
    <property type="project" value="UniProtKB-UniRule"/>
</dbReference>
<organism evidence="10 11">
    <name type="scientific">Melghirimyces algeriensis</name>
    <dbReference type="NCBI Taxonomy" id="910412"/>
    <lineage>
        <taxon>Bacteria</taxon>
        <taxon>Bacillati</taxon>
        <taxon>Bacillota</taxon>
        <taxon>Bacilli</taxon>
        <taxon>Bacillales</taxon>
        <taxon>Thermoactinomycetaceae</taxon>
        <taxon>Melghirimyces</taxon>
    </lineage>
</organism>
<keyword evidence="5 8" id="KW-0694">RNA-binding</keyword>
<reference evidence="10 11" key="1">
    <citation type="submission" date="2017-05" db="EMBL/GenBank/DDBJ databases">
        <authorList>
            <person name="Varghese N."/>
            <person name="Submissions S."/>
        </authorList>
    </citation>
    <scope>NUCLEOTIDE SEQUENCE [LARGE SCALE GENOMIC DNA]</scope>
    <source>
        <strain evidence="10 11">DSM 45474</strain>
    </source>
</reference>
<dbReference type="InterPro" id="IPR029063">
    <property type="entry name" value="SAM-dependent_MTases_sf"/>
</dbReference>
<evidence type="ECO:0000256" key="1">
    <source>
        <dbReference type="ARBA" id="ARBA00016505"/>
    </source>
</evidence>
<evidence type="ECO:0000313" key="10">
    <source>
        <dbReference type="EMBL" id="SMO77363.1"/>
    </source>
</evidence>
<keyword evidence="4 8" id="KW-0949">S-adenosyl-L-methionine</keyword>
<feature type="binding site" evidence="8">
    <location>
        <position position="25"/>
    </location>
    <ligand>
        <name>S-adenosyl-L-methionine</name>
        <dbReference type="ChEBI" id="CHEBI:59789"/>
    </ligand>
</feature>
<feature type="binding site" evidence="8">
    <location>
        <position position="114"/>
    </location>
    <ligand>
        <name>S-adenosyl-L-methionine</name>
        <dbReference type="ChEBI" id="CHEBI:59789"/>
    </ligand>
</feature>
<dbReference type="PROSITE" id="PS51689">
    <property type="entry name" value="SAM_RNA_A_N6_MT"/>
    <property type="match status" value="1"/>
</dbReference>
<feature type="domain" description="Ribosomal RNA adenine methylase transferase N-terminal" evidence="9">
    <location>
        <begin position="32"/>
        <end position="197"/>
    </location>
</feature>
<feature type="binding site" evidence="8">
    <location>
        <position position="52"/>
    </location>
    <ligand>
        <name>S-adenosyl-L-methionine</name>
        <dbReference type="ChEBI" id="CHEBI:59789"/>
    </ligand>
</feature>
<dbReference type="SMART" id="SM00650">
    <property type="entry name" value="rADc"/>
    <property type="match status" value="1"/>
</dbReference>
<dbReference type="Gene3D" id="1.10.8.100">
    <property type="entry name" value="Ribosomal RNA adenine dimethylase-like, domain 2"/>
    <property type="match status" value="1"/>
</dbReference>
<keyword evidence="3 8" id="KW-0808">Transferase</keyword>
<dbReference type="PANTHER" id="PTHR11727:SF7">
    <property type="entry name" value="DIMETHYLADENOSINE TRANSFERASE-RELATED"/>
    <property type="match status" value="1"/>
</dbReference>
<feature type="binding site" evidence="8">
    <location>
        <position position="27"/>
    </location>
    <ligand>
        <name>S-adenosyl-L-methionine</name>
        <dbReference type="ChEBI" id="CHEBI:59789"/>
    </ligand>
</feature>
<gene>
    <name evidence="10" type="ORF">SAMN06264849_10785</name>
</gene>
<dbReference type="AlphaFoldDB" id="A0A521E088"/>
<evidence type="ECO:0000256" key="4">
    <source>
        <dbReference type="ARBA" id="ARBA00022691"/>
    </source>
</evidence>
<dbReference type="InterPro" id="IPR020596">
    <property type="entry name" value="rRNA_Ade_Mease_Trfase_CS"/>
</dbReference>
<dbReference type="GO" id="GO:0003723">
    <property type="term" value="F:RNA binding"/>
    <property type="evidence" value="ECO:0007669"/>
    <property type="project" value="UniProtKB-UniRule"/>
</dbReference>
<dbReference type="Gene3D" id="3.40.50.150">
    <property type="entry name" value="Vaccinia Virus protein VP39"/>
    <property type="match status" value="1"/>
</dbReference>
<dbReference type="OrthoDB" id="9786598at2"/>
<dbReference type="Proteomes" id="UP000315636">
    <property type="component" value="Unassembled WGS sequence"/>
</dbReference>
<dbReference type="EMBL" id="FXTI01000007">
    <property type="protein sequence ID" value="SMO77363.1"/>
    <property type="molecule type" value="Genomic_DNA"/>
</dbReference>
<accession>A0A521E088</accession>
<proteinExistence type="inferred from homology"/>
<dbReference type="SUPFAM" id="SSF53335">
    <property type="entry name" value="S-adenosyl-L-methionine-dependent methyltransferases"/>
    <property type="match status" value="1"/>
</dbReference>
<feature type="binding site" evidence="8">
    <location>
        <position position="98"/>
    </location>
    <ligand>
        <name>S-adenosyl-L-methionine</name>
        <dbReference type="ChEBI" id="CHEBI:59789"/>
    </ligand>
</feature>
<evidence type="ECO:0000256" key="7">
    <source>
        <dbReference type="ARBA" id="ARBA00030809"/>
    </source>
</evidence>
<dbReference type="RefSeq" id="WP_142505891.1">
    <property type="nucleotide sequence ID" value="NZ_FXTI01000007.1"/>
</dbReference>
<evidence type="ECO:0000259" key="9">
    <source>
        <dbReference type="SMART" id="SM00650"/>
    </source>
</evidence>
<protein>
    <recommendedName>
        <fullName evidence="1">rRNA adenine N-6-methyltransferase</fullName>
    </recommendedName>
    <alternativeName>
        <fullName evidence="7">Erythromycin resistance protein</fullName>
    </alternativeName>
    <alternativeName>
        <fullName evidence="6">Macrolide-lincosamide-streptogramin B resistance protein</fullName>
    </alternativeName>
</protein>
<comment type="similarity">
    <text evidence="8">Belongs to the class I-like SAM-binding methyltransferase superfamily. rRNA adenine N(6)-methyltransferase family.</text>
</comment>
<dbReference type="CDD" id="cd02440">
    <property type="entry name" value="AdoMet_MTases"/>
    <property type="match status" value="1"/>
</dbReference>
<evidence type="ECO:0000256" key="2">
    <source>
        <dbReference type="ARBA" id="ARBA00022603"/>
    </source>
</evidence>
<dbReference type="PANTHER" id="PTHR11727">
    <property type="entry name" value="DIMETHYLADENOSINE TRANSFERASE"/>
    <property type="match status" value="1"/>
</dbReference>
<dbReference type="NCBIfam" id="NF000499">
    <property type="entry name" value="Erm23S_rRNA_broad"/>
    <property type="match status" value="1"/>
</dbReference>
<dbReference type="InterPro" id="IPR001737">
    <property type="entry name" value="KsgA/Erm"/>
</dbReference>
<dbReference type="PROSITE" id="PS01131">
    <property type="entry name" value="RRNA_A_DIMETH"/>
    <property type="match status" value="1"/>
</dbReference>